<keyword evidence="5" id="KW-0456">Lyase</keyword>
<keyword evidence="4" id="KW-0665">Pyrimidine biosynthesis</keyword>
<dbReference type="Pfam" id="PF00215">
    <property type="entry name" value="OMPdecase"/>
    <property type="match status" value="1"/>
</dbReference>
<dbReference type="AlphaFoldDB" id="A0A369A7U3"/>
<evidence type="ECO:0000256" key="3">
    <source>
        <dbReference type="ARBA" id="ARBA00022793"/>
    </source>
</evidence>
<dbReference type="InterPro" id="IPR011060">
    <property type="entry name" value="RibuloseP-bd_barrel"/>
</dbReference>
<comment type="caution">
    <text evidence="9">The sequence shown here is derived from an EMBL/GenBank/DDBJ whole genome shotgun (WGS) entry which is preliminary data.</text>
</comment>
<dbReference type="CDD" id="cd04725">
    <property type="entry name" value="OMP_decarboxylase_like"/>
    <property type="match status" value="1"/>
</dbReference>
<dbReference type="GO" id="GO:0044205">
    <property type="term" value="P:'de novo' UMP biosynthetic process"/>
    <property type="evidence" value="ECO:0007669"/>
    <property type="project" value="UniProtKB-UniPathway"/>
</dbReference>
<dbReference type="PANTHER" id="PTHR43375">
    <property type="entry name" value="OROTIDINE 5'-PHOSPHATE DECARBOXYLASE"/>
    <property type="match status" value="1"/>
</dbReference>
<gene>
    <name evidence="9" type="ORF">DES35_101725</name>
</gene>
<evidence type="ECO:0000259" key="8">
    <source>
        <dbReference type="SMART" id="SM00934"/>
    </source>
</evidence>
<keyword evidence="3" id="KW-0210">Decarboxylase</keyword>
<comment type="similarity">
    <text evidence="2">Belongs to the OMP decarboxylase family. Type 2 subfamily.</text>
</comment>
<dbReference type="InterPro" id="IPR001754">
    <property type="entry name" value="OMPdeCOase_dom"/>
</dbReference>
<comment type="pathway">
    <text evidence="1">Pyrimidine metabolism; UMP biosynthesis via de novo pathway; UMP from orotate: step 2/2.</text>
</comment>
<reference evidence="9 10" key="1">
    <citation type="submission" date="2018-07" db="EMBL/GenBank/DDBJ databases">
        <title>Genomic Encyclopedia of Type Strains, Phase IV (KMG-IV): sequencing the most valuable type-strain genomes for metagenomic binning, comparative biology and taxonomic classification.</title>
        <authorList>
            <person name="Goeker M."/>
        </authorList>
    </citation>
    <scope>NUCLEOTIDE SEQUENCE [LARGE SCALE GENOMIC DNA]</scope>
    <source>
        <strain evidence="9 10">DSM 21410</strain>
    </source>
</reference>
<sequence length="266" mass="29499">MFTKNSLDQLILSKRTVLCVGLDTDPMKIPPCITGTLQQRVLEFNQKIIHATAPRCVAFKINTAFYEAMGHEGWYILMKTALYIKEQYPSAFLIADAKRADIGNTSEKYARAFLEEMPFDAITASPYMGIDSIQPFFKEGKYIILLALTSNKGAMDFQLQPMADGRPLYQHVLQKFSDHYDEDKLMFVAGATHGEILKVIRSMVPEHYLLVPGVGAQGGDLSLTLQAGINSAGAGLLINSSREILYASNAENFWEAAAIVSEKYGI</sequence>
<organism evidence="9 10">
    <name type="scientific">Schleiferia thermophila</name>
    <dbReference type="NCBI Taxonomy" id="884107"/>
    <lineage>
        <taxon>Bacteria</taxon>
        <taxon>Pseudomonadati</taxon>
        <taxon>Bacteroidota</taxon>
        <taxon>Flavobacteriia</taxon>
        <taxon>Flavobacteriales</taxon>
        <taxon>Schleiferiaceae</taxon>
        <taxon>Schleiferia</taxon>
    </lineage>
</organism>
<evidence type="ECO:0000256" key="6">
    <source>
        <dbReference type="ARBA" id="ARBA00049157"/>
    </source>
</evidence>
<dbReference type="Proteomes" id="UP000253517">
    <property type="component" value="Unassembled WGS sequence"/>
</dbReference>
<dbReference type="PANTHER" id="PTHR43375:SF1">
    <property type="entry name" value="OROTIDINE 5'-PHOSPHATE DECARBOXYLASE"/>
    <property type="match status" value="1"/>
</dbReference>
<dbReference type="RefSeq" id="WP_037356181.1">
    <property type="nucleotide sequence ID" value="NZ_BHZF01000001.1"/>
</dbReference>
<dbReference type="InterPro" id="IPR013785">
    <property type="entry name" value="Aldolase_TIM"/>
</dbReference>
<dbReference type="EMBL" id="QPJS01000001">
    <property type="protein sequence ID" value="RCX05440.1"/>
    <property type="molecule type" value="Genomic_DNA"/>
</dbReference>
<evidence type="ECO:0000256" key="4">
    <source>
        <dbReference type="ARBA" id="ARBA00022975"/>
    </source>
</evidence>
<evidence type="ECO:0000256" key="7">
    <source>
        <dbReference type="NCBIfam" id="TIGR02127"/>
    </source>
</evidence>
<evidence type="ECO:0000313" key="10">
    <source>
        <dbReference type="Proteomes" id="UP000253517"/>
    </source>
</evidence>
<accession>A0A369A7U3</accession>
<protein>
    <recommendedName>
        <fullName evidence="7">Orotidine-5'-phosphate decarboxylase</fullName>
        <ecNumber evidence="7">4.1.1.23</ecNumber>
    </recommendedName>
</protein>
<dbReference type="GO" id="GO:0004590">
    <property type="term" value="F:orotidine-5'-phosphate decarboxylase activity"/>
    <property type="evidence" value="ECO:0007669"/>
    <property type="project" value="UniProtKB-UniRule"/>
</dbReference>
<evidence type="ECO:0000256" key="1">
    <source>
        <dbReference type="ARBA" id="ARBA00004861"/>
    </source>
</evidence>
<dbReference type="SMART" id="SM00934">
    <property type="entry name" value="OMPdecase"/>
    <property type="match status" value="1"/>
</dbReference>
<feature type="domain" description="Orotidine 5'-phosphate decarboxylase" evidence="8">
    <location>
        <begin position="17"/>
        <end position="257"/>
    </location>
</feature>
<keyword evidence="10" id="KW-1185">Reference proteome</keyword>
<name>A0A369A7U3_9FLAO</name>
<evidence type="ECO:0000256" key="2">
    <source>
        <dbReference type="ARBA" id="ARBA00008847"/>
    </source>
</evidence>
<dbReference type="GO" id="GO:0006207">
    <property type="term" value="P:'de novo' pyrimidine nucleobase biosynthetic process"/>
    <property type="evidence" value="ECO:0007669"/>
    <property type="project" value="InterPro"/>
</dbReference>
<evidence type="ECO:0000313" key="9">
    <source>
        <dbReference type="EMBL" id="RCX05440.1"/>
    </source>
</evidence>
<dbReference type="Gene3D" id="3.20.20.70">
    <property type="entry name" value="Aldolase class I"/>
    <property type="match status" value="1"/>
</dbReference>
<proteinExistence type="inferred from homology"/>
<dbReference type="InterPro" id="IPR011995">
    <property type="entry name" value="OMPdecase_type-2"/>
</dbReference>
<comment type="catalytic activity">
    <reaction evidence="6">
        <text>orotidine 5'-phosphate + H(+) = UMP + CO2</text>
        <dbReference type="Rhea" id="RHEA:11596"/>
        <dbReference type="ChEBI" id="CHEBI:15378"/>
        <dbReference type="ChEBI" id="CHEBI:16526"/>
        <dbReference type="ChEBI" id="CHEBI:57538"/>
        <dbReference type="ChEBI" id="CHEBI:57865"/>
        <dbReference type="EC" id="4.1.1.23"/>
    </reaction>
</comment>
<evidence type="ECO:0000256" key="5">
    <source>
        <dbReference type="ARBA" id="ARBA00023239"/>
    </source>
</evidence>
<dbReference type="NCBIfam" id="TIGR02127">
    <property type="entry name" value="pyrF_sub2"/>
    <property type="match status" value="1"/>
</dbReference>
<dbReference type="EC" id="4.1.1.23" evidence="7"/>
<dbReference type="UniPathway" id="UPA00070">
    <property type="reaction ID" value="UER00120"/>
</dbReference>
<dbReference type="SUPFAM" id="SSF51366">
    <property type="entry name" value="Ribulose-phoshate binding barrel"/>
    <property type="match status" value="1"/>
</dbReference>